<dbReference type="VEuPathDB" id="GiardiaDB:DHA2_150428"/>
<dbReference type="Gene3D" id="3.80.10.10">
    <property type="entry name" value="Ribonuclease Inhibitor"/>
    <property type="match status" value="1"/>
</dbReference>
<dbReference type="VEuPathDB" id="GiardiaDB:QR46_0813"/>
<dbReference type="SUPFAM" id="SSF52047">
    <property type="entry name" value="RNI-like"/>
    <property type="match status" value="1"/>
</dbReference>
<reference evidence="2" key="1">
    <citation type="submission" date="2012-02" db="EMBL/GenBank/DDBJ databases">
        <title>Genome sequencing of Giardia lamblia Genotypes A2 and B isolates (DH and GS) and comparative analysis with the genomes of Genotypes A1 and E (WB and Pig).</title>
        <authorList>
            <person name="Adam R."/>
            <person name="Dahlstrom E."/>
            <person name="Martens C."/>
            <person name="Bruno D."/>
            <person name="Barbian K."/>
            <person name="Porcella S.F."/>
            <person name="Nash T."/>
        </authorList>
    </citation>
    <scope>NUCLEOTIDE SEQUENCE</scope>
    <source>
        <strain evidence="2">DH</strain>
    </source>
</reference>
<comment type="caution">
    <text evidence="1">The sequence shown here is derived from an EMBL/GenBank/DDBJ whole genome shotgun (WGS) entry which is preliminary data.</text>
</comment>
<dbReference type="EMBL" id="AHGT01000051">
    <property type="protein sequence ID" value="ESU36279.1"/>
    <property type="molecule type" value="Genomic_DNA"/>
</dbReference>
<sequence length="446" mass="50013">MLLTCAMQPWKPVDTIRDSIIPLFYANYSVQSKSNKRPKAASSEFSSLSSTPCTLERASSQNLLISDEDGKISMQSVDLTKEMAVAIRQRLSHESIAENPVAGSKARQVRRLYTPIHSLDLEGCKLTRTLLAIIFEGIKESRNLKCLNLAGNRLLQDEVYLMIDWFTQSPVSFLQLSKLSCSGSFRFTSKSIHDLLLAIFDHCIALEILQLSNCNLCDEHMEHFRKFIELASRSNRPLRELHLNHNDIGTKGCRQLLDARDTFSPQLKILTYGNPASESLILRLHCPHSYTYNNIYSTPSVITAPITPEPSEFQMEGRRSVYSNDMSSYAEQSDCTFQEELRSGLLSFIKQTLGDDPLNPLTEKTTTELCMHCISAIHLCMSDYSASSPFREIKNLIELKNILEKSGISVGNLPLTIESPAVDALSVAIHLIQSLLQIASGYNILE</sequence>
<dbReference type="VEuPathDB" id="GiardiaDB:GL50803_0014407"/>
<dbReference type="Pfam" id="PF13516">
    <property type="entry name" value="LRR_6"/>
    <property type="match status" value="2"/>
</dbReference>
<gene>
    <name evidence="1" type="ORF">DHA2_150428</name>
</gene>
<dbReference type="InterPro" id="IPR001611">
    <property type="entry name" value="Leu-rich_rpt"/>
</dbReference>
<accession>V6TC54</accession>
<dbReference type="Proteomes" id="UP000018320">
    <property type="component" value="Unassembled WGS sequence"/>
</dbReference>
<protein>
    <submittedName>
        <fullName evidence="1">Putative leucine-rich repeat protein</fullName>
    </submittedName>
</protein>
<dbReference type="InterPro" id="IPR032675">
    <property type="entry name" value="LRR_dom_sf"/>
</dbReference>
<dbReference type="VEuPathDB" id="GiardiaDB:GL50581_2991"/>
<evidence type="ECO:0000313" key="1">
    <source>
        <dbReference type="EMBL" id="ESU36279.1"/>
    </source>
</evidence>
<dbReference type="AlphaFoldDB" id="V6TC54"/>
<reference evidence="1 2" key="2">
    <citation type="journal article" date="2013" name="Genome Biol. Evol.">
        <title>Genome sequencing of Giardia lamblia genotypes A2 and B isolates (DH and GS) and comparative analysis with the genomes of genotypes A1 and E (WB and Pig).</title>
        <authorList>
            <person name="Adam R.D."/>
            <person name="Dahlstrom E.W."/>
            <person name="Martens C.A."/>
            <person name="Bruno D.P."/>
            <person name="Barbian K.D."/>
            <person name="Ricklefs S.M."/>
            <person name="Hernandez M.M."/>
            <person name="Narla N.P."/>
            <person name="Patel R.B."/>
            <person name="Porcella S.F."/>
            <person name="Nash T.E."/>
        </authorList>
    </citation>
    <scope>NUCLEOTIDE SEQUENCE [LARGE SCALE GENOMIC DNA]</scope>
    <source>
        <strain evidence="1 2">DH</strain>
    </source>
</reference>
<evidence type="ECO:0000313" key="2">
    <source>
        <dbReference type="Proteomes" id="UP000018320"/>
    </source>
</evidence>
<organism evidence="1 2">
    <name type="scientific">Giardia intestinalis</name>
    <name type="common">Giardia lamblia</name>
    <dbReference type="NCBI Taxonomy" id="5741"/>
    <lineage>
        <taxon>Eukaryota</taxon>
        <taxon>Metamonada</taxon>
        <taxon>Diplomonadida</taxon>
        <taxon>Hexamitidae</taxon>
        <taxon>Giardiinae</taxon>
        <taxon>Giardia</taxon>
    </lineage>
</organism>
<name>V6TC54_GIAIN</name>
<proteinExistence type="predicted"/>